<dbReference type="EMBL" id="ASGP02000007">
    <property type="protein sequence ID" value="KAH9497809.1"/>
    <property type="molecule type" value="Genomic_DNA"/>
</dbReference>
<feature type="chain" id="PRO_5037128291" evidence="8">
    <location>
        <begin position="25"/>
        <end position="390"/>
    </location>
</feature>
<sequence length="390" mass="43545">MLLSKSRIIFTLVVLISIIEIIACIEHESNNDDTTSFSILDILAAVTSPTSSAMTTTTTTTTIMPPTTISISRLSINQSALIGDSNKSNNTTISSSPPPSKAKSSKTEFVSIMDGLLLVFSNLSLLPAIYIAIKGQFYAESIIYCLTMIFSALYHLCDCHGFHYCIFPYDMLQFGDFFTATLTLWCTAIIISNVPYQWISSFHLVGATIFGTLLHFWMTGTWSFVVPAISTLLLIGSYWGYRYYRERTLPELIYSNNFYVAIGLMVLGSILFASQTIFYFRRLYGISHSLWHISMSLAIALLLPRYQNIDSFWTENLKINSTNESNQPKPPIIAIGKSINEINNNHNNHSMVNVKNLAPAPPPPTTASCQQHNNNDIMNFNSQVNKAFAL</sequence>
<keyword evidence="6 7" id="KW-0472">Membrane</keyword>
<gene>
    <name evidence="9" type="primary">TMEM8A_2</name>
    <name evidence="9" type="ORF">DERF_013765</name>
</gene>
<keyword evidence="10" id="KW-1185">Reference proteome</keyword>
<evidence type="ECO:0000313" key="9">
    <source>
        <dbReference type="EMBL" id="KAH9497809.1"/>
    </source>
</evidence>
<evidence type="ECO:0000256" key="5">
    <source>
        <dbReference type="ARBA" id="ARBA00022989"/>
    </source>
</evidence>
<keyword evidence="5 7" id="KW-1133">Transmembrane helix</keyword>
<keyword evidence="4 7" id="KW-0812">Transmembrane</keyword>
<evidence type="ECO:0000313" key="10">
    <source>
        <dbReference type="Proteomes" id="UP000790347"/>
    </source>
</evidence>
<accession>A0A922HRU7</accession>
<comment type="subcellular location">
    <subcellularLocation>
        <location evidence="1">Cell membrane</location>
        <topology evidence="1">Multi-pass membrane protein</topology>
    </subcellularLocation>
</comment>
<evidence type="ECO:0000256" key="6">
    <source>
        <dbReference type="ARBA" id="ARBA00023136"/>
    </source>
</evidence>
<feature type="signal peptide" evidence="8">
    <location>
        <begin position="1"/>
        <end position="24"/>
    </location>
</feature>
<comment type="similarity">
    <text evidence="2">Belongs to the TMEM8 family.</text>
</comment>
<dbReference type="PANTHER" id="PTHR14319:SF3">
    <property type="entry name" value="TRANSMEMBRANE PROTEIN-LIKE PROTEIN"/>
    <property type="match status" value="1"/>
</dbReference>
<dbReference type="Pfam" id="PF12036">
    <property type="entry name" value="DUF3522"/>
    <property type="match status" value="1"/>
</dbReference>
<organism evidence="9 10">
    <name type="scientific">Dermatophagoides farinae</name>
    <name type="common">American house dust mite</name>
    <dbReference type="NCBI Taxonomy" id="6954"/>
    <lineage>
        <taxon>Eukaryota</taxon>
        <taxon>Metazoa</taxon>
        <taxon>Ecdysozoa</taxon>
        <taxon>Arthropoda</taxon>
        <taxon>Chelicerata</taxon>
        <taxon>Arachnida</taxon>
        <taxon>Acari</taxon>
        <taxon>Acariformes</taxon>
        <taxon>Sarcoptiformes</taxon>
        <taxon>Astigmata</taxon>
        <taxon>Psoroptidia</taxon>
        <taxon>Analgoidea</taxon>
        <taxon>Pyroglyphidae</taxon>
        <taxon>Dermatophagoidinae</taxon>
        <taxon>Dermatophagoides</taxon>
    </lineage>
</organism>
<evidence type="ECO:0000256" key="7">
    <source>
        <dbReference type="SAM" id="Phobius"/>
    </source>
</evidence>
<comment type="caution">
    <text evidence="9">The sequence shown here is derived from an EMBL/GenBank/DDBJ whole genome shotgun (WGS) entry which is preliminary data.</text>
</comment>
<keyword evidence="8" id="KW-0732">Signal</keyword>
<evidence type="ECO:0000256" key="2">
    <source>
        <dbReference type="ARBA" id="ARBA00005542"/>
    </source>
</evidence>
<feature type="transmembrane region" description="Helical" evidence="7">
    <location>
        <begin position="171"/>
        <end position="191"/>
    </location>
</feature>
<dbReference type="Proteomes" id="UP000790347">
    <property type="component" value="Unassembled WGS sequence"/>
</dbReference>
<evidence type="ECO:0000256" key="4">
    <source>
        <dbReference type="ARBA" id="ARBA00022692"/>
    </source>
</evidence>
<evidence type="ECO:0000256" key="3">
    <source>
        <dbReference type="ARBA" id="ARBA00022475"/>
    </source>
</evidence>
<dbReference type="PANTHER" id="PTHR14319">
    <property type="entry name" value="FIVE-SPAN TRANSMEMBRANE PROTEIN M83"/>
    <property type="match status" value="1"/>
</dbReference>
<feature type="transmembrane region" description="Helical" evidence="7">
    <location>
        <begin position="256"/>
        <end position="280"/>
    </location>
</feature>
<dbReference type="InterPro" id="IPR021910">
    <property type="entry name" value="NGX6/PGAP6/MYMK"/>
</dbReference>
<feature type="transmembrane region" description="Helical" evidence="7">
    <location>
        <begin position="109"/>
        <end position="130"/>
    </location>
</feature>
<feature type="transmembrane region" description="Helical" evidence="7">
    <location>
        <begin position="137"/>
        <end position="156"/>
    </location>
</feature>
<reference evidence="9" key="2">
    <citation type="journal article" date="2022" name="Res Sq">
        <title>Comparative Genomics Reveals Insights into the Divergent Evolution of Astigmatic Mites and Household Pest Adaptations.</title>
        <authorList>
            <person name="Xiong Q."/>
            <person name="Wan A.T.-Y."/>
            <person name="Liu X.-Y."/>
            <person name="Fung C.S.-H."/>
            <person name="Xiao X."/>
            <person name="Malainual N."/>
            <person name="Hou J."/>
            <person name="Wang L."/>
            <person name="Wang M."/>
            <person name="Yang K."/>
            <person name="Cui Y."/>
            <person name="Leung E."/>
            <person name="Nong W."/>
            <person name="Shin S.-K."/>
            <person name="Au S."/>
            <person name="Jeong K.Y."/>
            <person name="Chew F.T."/>
            <person name="Hui J."/>
            <person name="Leung T.F."/>
            <person name="Tungtrongchitr A."/>
            <person name="Zhong N."/>
            <person name="Liu Z."/>
            <person name="Tsui S."/>
        </authorList>
    </citation>
    <scope>NUCLEOTIDE SEQUENCE</scope>
    <source>
        <strain evidence="9">Derf</strain>
        <tissue evidence="9">Whole organism</tissue>
    </source>
</reference>
<evidence type="ECO:0000256" key="8">
    <source>
        <dbReference type="SAM" id="SignalP"/>
    </source>
</evidence>
<feature type="transmembrane region" description="Helical" evidence="7">
    <location>
        <begin position="224"/>
        <end position="244"/>
    </location>
</feature>
<dbReference type="GO" id="GO:0005886">
    <property type="term" value="C:plasma membrane"/>
    <property type="evidence" value="ECO:0007669"/>
    <property type="project" value="UniProtKB-SubCell"/>
</dbReference>
<reference evidence="9" key="1">
    <citation type="submission" date="2013-05" db="EMBL/GenBank/DDBJ databases">
        <authorList>
            <person name="Yim A.K.Y."/>
            <person name="Chan T.F."/>
            <person name="Ji K.M."/>
            <person name="Liu X.Y."/>
            <person name="Zhou J.W."/>
            <person name="Li R.Q."/>
            <person name="Yang K.Y."/>
            <person name="Li J."/>
            <person name="Li M."/>
            <person name="Law P.T.W."/>
            <person name="Wu Y.L."/>
            <person name="Cai Z.L."/>
            <person name="Qin H."/>
            <person name="Bao Y."/>
            <person name="Leung R.K.K."/>
            <person name="Ng P.K.S."/>
            <person name="Zou J."/>
            <person name="Zhong X.J."/>
            <person name="Ran P.X."/>
            <person name="Zhong N.S."/>
            <person name="Liu Z.G."/>
            <person name="Tsui S.K.W."/>
        </authorList>
    </citation>
    <scope>NUCLEOTIDE SEQUENCE</scope>
    <source>
        <strain evidence="9">Derf</strain>
        <tissue evidence="9">Whole organism</tissue>
    </source>
</reference>
<proteinExistence type="inferred from homology"/>
<name>A0A922HRU7_DERFA</name>
<protein>
    <submittedName>
        <fullName evidence="9">Uncharacterized protein</fullName>
    </submittedName>
</protein>
<dbReference type="AlphaFoldDB" id="A0A922HRU7"/>
<keyword evidence="3" id="KW-1003">Cell membrane</keyword>
<evidence type="ECO:0000256" key="1">
    <source>
        <dbReference type="ARBA" id="ARBA00004651"/>
    </source>
</evidence>